<reference evidence="4" key="3">
    <citation type="submission" date="2024-03" db="EMBL/GenBank/DDBJ databases">
        <title>The Genome Sequence of Enterococcus sp. DIV0238c.</title>
        <authorList>
            <consortium name="The Broad Institute Genomics Platform"/>
            <consortium name="The Broad Institute Microbial Omics Core"/>
            <consortium name="The Broad Institute Genomic Center for Infectious Diseases"/>
            <person name="Earl A."/>
            <person name="Manson A."/>
            <person name="Gilmore M."/>
            <person name="Schwartman J."/>
            <person name="Shea T."/>
            <person name="Abouelleil A."/>
            <person name="Cao P."/>
            <person name="Chapman S."/>
            <person name="Cusick C."/>
            <person name="Young S."/>
            <person name="Neafsey D."/>
            <person name="Nusbaum C."/>
            <person name="Birren B."/>
        </authorList>
    </citation>
    <scope>NUCLEOTIDE SEQUENCE</scope>
    <source>
        <strain evidence="4">9D6_DIV0238</strain>
    </source>
</reference>
<keyword evidence="1" id="KW-0677">Repeat</keyword>
<name>A0A200J7S4_9ENTE</name>
<protein>
    <recommendedName>
        <fullName evidence="2">MucBP domain-containing protein</fullName>
    </recommendedName>
</protein>
<evidence type="ECO:0000313" key="3">
    <source>
        <dbReference type="EMBL" id="OUZ32710.1"/>
    </source>
</evidence>
<accession>A0A200J7S4</accession>
<evidence type="ECO:0000256" key="1">
    <source>
        <dbReference type="ARBA" id="ARBA00022737"/>
    </source>
</evidence>
<dbReference type="InterPro" id="IPR009459">
    <property type="entry name" value="MucBP_dom"/>
</dbReference>
<gene>
    <name evidence="3" type="ORF">A5889_001419</name>
    <name evidence="4" type="ORF">A5889_001658</name>
</gene>
<dbReference type="OrthoDB" id="2317670at2"/>
<sequence length="801" mass="89101">MRKIRVHIFFLAFLILGHLIWADHVFATAATPPAGYPLGISTKTNLTAGGTLYFNTDQLQDKQIVGQFLARNITSTGSSGLAKSAFENYQSAQNNWALDQLDPSVVSEKISGEDMIRWYANDSSFRYTNKEQLHYYIENAPTENELMEALNYYPDLKQNFSERLYQDPVQSFPSFANNNISNFSQITENIQSISDYYAGLTDSNQKIIFNSAVQTAEINTEQKVVNPNDWGGQSAIQINVALKKGAANQAVIIVDVDGQIDHFERAQDISINYTNYDPETMPTPYLILNYKHFPTFNFSGSTFFHAAAYPSLPGDEEYKFEGNQGVFFEGKYADKEIPLVKSDSHTIPSELKERTYKVATHLVHNFNDEEQEIQFRSNASLFIGTVFAPKASVFLDDTQGKVLGSVISGHDIHTNMSISAEESDATFDYNDFPELGDIVGGEELEAPIKTGSRFDYIGSEKKLLYRISQKLPVYSQQKPIHSVEITDQLAPELAVSAQDIVIKDELGTEVTDQFTITKSETNELRISANAESLEDSGFYGKTYTIDLVGSVQVAQEILVDATIDNLLIPNTAAVALNEEEKTSNEALLEADFIEGKPVTVKYVNEDGQEIAPQKNITGRIGMNYQTKAETISGYTLIKQPENAEGTISSTDQTVIYCYQGHLAFSSVPEQLSFGTHELSVENKEYAVESMDQDIVVKDTRTLGSNWQLRATLNKPLTGEHTQAVLPDALVYTNGSQTQTLQSNTSTVIHSAVTTTHDDCNVSQGWKTSEQGLKVKVKSGEARADRYSGEIRWELYDVVANE</sequence>
<dbReference type="Pfam" id="PF06458">
    <property type="entry name" value="MucBP"/>
    <property type="match status" value="1"/>
</dbReference>
<organism evidence="3">
    <name type="scientific">Candidatus Enterococcus dunnyi</name>
    <dbReference type="NCBI Taxonomy" id="1834192"/>
    <lineage>
        <taxon>Bacteria</taxon>
        <taxon>Bacillati</taxon>
        <taxon>Bacillota</taxon>
        <taxon>Bacilli</taxon>
        <taxon>Lactobacillales</taxon>
        <taxon>Enterococcaceae</taxon>
        <taxon>Enterococcus</taxon>
    </lineage>
</organism>
<evidence type="ECO:0000259" key="2">
    <source>
        <dbReference type="Pfam" id="PF06458"/>
    </source>
</evidence>
<proteinExistence type="predicted"/>
<dbReference type="RefSeq" id="WP_087640558.1">
    <property type="nucleotide sequence ID" value="NZ_CP147246.1"/>
</dbReference>
<reference evidence="3" key="1">
    <citation type="submission" date="2017-05" db="EMBL/GenBank/DDBJ databases">
        <title>The Genome Sequence of Enterococcus sp. 9D6_DIV0238.</title>
        <authorList>
            <consortium name="The Broad Institute Genomics Platform"/>
            <consortium name="The Broad Institute Genomic Center for Infectious Diseases"/>
            <person name="Earl A."/>
            <person name="Manson A."/>
            <person name="Schwartman J."/>
            <person name="Gilmore M."/>
            <person name="Abouelleil A."/>
            <person name="Cao P."/>
            <person name="Chapman S."/>
            <person name="Cusick C."/>
            <person name="Shea T."/>
            <person name="Young S."/>
            <person name="Neafsey D."/>
            <person name="Nusbaum C."/>
            <person name="Birren B."/>
        </authorList>
    </citation>
    <scope>NUCLEOTIDE SEQUENCE [LARGE SCALE GENOMIC DNA]</scope>
    <source>
        <strain evidence="3">9D6_DIV0238</strain>
    </source>
</reference>
<dbReference type="Gene3D" id="3.10.20.320">
    <property type="entry name" value="Putative peptidoglycan bound protein (lpxtg motif)"/>
    <property type="match status" value="1"/>
</dbReference>
<dbReference type="AlphaFoldDB" id="A0A200J7S4"/>
<evidence type="ECO:0000313" key="4">
    <source>
        <dbReference type="EMBL" id="WYJ94156.1"/>
    </source>
</evidence>
<keyword evidence="5" id="KW-1185">Reference proteome</keyword>
<reference evidence="4" key="2">
    <citation type="submission" date="2017-05" db="EMBL/GenBank/DDBJ databases">
        <authorList>
            <consortium name="The Broad Institute Genomics Platform"/>
            <consortium name="The Broad Institute Genomic Center for Infectious Diseases"/>
            <person name="Earl A."/>
            <person name="Manson A."/>
            <person name="Schwartman J."/>
            <person name="Gilmore M."/>
            <person name="Abouelleil A."/>
            <person name="Cao P."/>
            <person name="Chapman S."/>
            <person name="Cusick C."/>
            <person name="Shea T."/>
            <person name="Young S."/>
            <person name="Neafsey D."/>
            <person name="Nusbaum C."/>
            <person name="Birren B."/>
        </authorList>
    </citation>
    <scope>NUCLEOTIDE SEQUENCE</scope>
    <source>
        <strain evidence="4">9D6_DIV0238</strain>
    </source>
</reference>
<dbReference type="Gene3D" id="2.60.40.740">
    <property type="match status" value="1"/>
</dbReference>
<dbReference type="Proteomes" id="UP000196151">
    <property type="component" value="Chromosome"/>
</dbReference>
<feature type="domain" description="MucBP" evidence="2">
    <location>
        <begin position="597"/>
        <end position="659"/>
    </location>
</feature>
<dbReference type="NCBIfam" id="TIGR04226">
    <property type="entry name" value="RrgB_K2N_iso_D2"/>
    <property type="match status" value="1"/>
</dbReference>
<dbReference type="InterPro" id="IPR026466">
    <property type="entry name" value="Fim_isopep_form_D2_dom"/>
</dbReference>
<dbReference type="EMBL" id="NIBQ01000002">
    <property type="protein sequence ID" value="OUZ32710.1"/>
    <property type="molecule type" value="Genomic_DNA"/>
</dbReference>
<evidence type="ECO:0000313" key="5">
    <source>
        <dbReference type="Proteomes" id="UP000196151"/>
    </source>
</evidence>
<dbReference type="EMBL" id="CP147246">
    <property type="protein sequence ID" value="WYJ94156.1"/>
    <property type="molecule type" value="Genomic_DNA"/>
</dbReference>